<evidence type="ECO:0000256" key="4">
    <source>
        <dbReference type="ARBA" id="ARBA00022692"/>
    </source>
</evidence>
<accession>A0A2S6GKA0</accession>
<gene>
    <name evidence="9" type="ORF">CLV40_113146</name>
</gene>
<comment type="caution">
    <text evidence="9">The sequence shown here is derived from an EMBL/GenBank/DDBJ whole genome shotgun (WGS) entry which is preliminary data.</text>
</comment>
<evidence type="ECO:0000256" key="2">
    <source>
        <dbReference type="ARBA" id="ARBA00022448"/>
    </source>
</evidence>
<dbReference type="Proteomes" id="UP000239203">
    <property type="component" value="Unassembled WGS sequence"/>
</dbReference>
<keyword evidence="3" id="KW-1003">Cell membrane</keyword>
<evidence type="ECO:0000313" key="9">
    <source>
        <dbReference type="EMBL" id="PPK65662.1"/>
    </source>
</evidence>
<dbReference type="RefSeq" id="WP_245931495.1">
    <property type="nucleotide sequence ID" value="NZ_CP154825.1"/>
</dbReference>
<dbReference type="AlphaFoldDB" id="A0A2S6GKA0"/>
<sequence>MNLKDLHPSLRIRVGVGFVNRLVDSMITSFMAIHLALTFGVAAAGGLLIAVIALGVVGMLVGGHVADLHGRRRTLLVAEAAAAVTFALMAVAEGAGDGAVDSSLLVYLGYLANKFAASVALPANDAMIVDLSTPEIRKGVYTVNFWATNLALAIGALLGAALYSAHFALVLGLAAAATAGVLATTYFLIAETKPDTDTDRVRPPGVAAALREFGAGYRLVLRDKVFLKLMIAGTLTLAVEFQLVNHIAVRLAAGFPSQALLPVGWSPVVDGVGMLGVLRAENTILVVVLALFSTTLLRRVSDRTGLYLGTALFVGGYAVLAVSGTGWLLMVAGLVFTIGELMSVPVKQALLANLVPDHSRTRYMAVYNLNIRVAQGLAAACVTLGAVVPAWGMAALYLALGAVIIAQYRSVLAAQSAPAPLARA</sequence>
<feature type="transmembrane region" description="Helical" evidence="7">
    <location>
        <begin position="367"/>
        <end position="388"/>
    </location>
</feature>
<dbReference type="PANTHER" id="PTHR23517">
    <property type="entry name" value="RESISTANCE PROTEIN MDTM, PUTATIVE-RELATED-RELATED"/>
    <property type="match status" value="1"/>
</dbReference>
<dbReference type="InterPro" id="IPR050171">
    <property type="entry name" value="MFS_Transporters"/>
</dbReference>
<keyword evidence="10" id="KW-1185">Reference proteome</keyword>
<feature type="transmembrane region" description="Helical" evidence="7">
    <location>
        <begin position="143"/>
        <end position="163"/>
    </location>
</feature>
<feature type="transmembrane region" description="Helical" evidence="7">
    <location>
        <begin position="74"/>
        <end position="92"/>
    </location>
</feature>
<evidence type="ECO:0000256" key="1">
    <source>
        <dbReference type="ARBA" id="ARBA00004651"/>
    </source>
</evidence>
<dbReference type="Gene3D" id="1.20.1250.20">
    <property type="entry name" value="MFS general substrate transporter like domains"/>
    <property type="match status" value="1"/>
</dbReference>
<keyword evidence="4 7" id="KW-0812">Transmembrane</keyword>
<feature type="transmembrane region" description="Helical" evidence="7">
    <location>
        <begin position="304"/>
        <end position="321"/>
    </location>
</feature>
<evidence type="ECO:0000259" key="8">
    <source>
        <dbReference type="PROSITE" id="PS50850"/>
    </source>
</evidence>
<keyword evidence="5 7" id="KW-1133">Transmembrane helix</keyword>
<evidence type="ECO:0000313" key="10">
    <source>
        <dbReference type="Proteomes" id="UP000239203"/>
    </source>
</evidence>
<dbReference type="InterPro" id="IPR011701">
    <property type="entry name" value="MFS"/>
</dbReference>
<evidence type="ECO:0000256" key="6">
    <source>
        <dbReference type="ARBA" id="ARBA00023136"/>
    </source>
</evidence>
<dbReference type="GO" id="GO:0005886">
    <property type="term" value="C:plasma membrane"/>
    <property type="evidence" value="ECO:0007669"/>
    <property type="project" value="UniProtKB-SubCell"/>
</dbReference>
<dbReference type="GO" id="GO:0022857">
    <property type="term" value="F:transmembrane transporter activity"/>
    <property type="evidence" value="ECO:0007669"/>
    <property type="project" value="InterPro"/>
</dbReference>
<feature type="transmembrane region" description="Helical" evidence="7">
    <location>
        <begin position="39"/>
        <end position="62"/>
    </location>
</feature>
<evidence type="ECO:0000256" key="5">
    <source>
        <dbReference type="ARBA" id="ARBA00022989"/>
    </source>
</evidence>
<dbReference type="PANTHER" id="PTHR23517:SF3">
    <property type="entry name" value="INTEGRAL MEMBRANE TRANSPORT PROTEIN"/>
    <property type="match status" value="1"/>
</dbReference>
<evidence type="ECO:0000256" key="3">
    <source>
        <dbReference type="ARBA" id="ARBA00022475"/>
    </source>
</evidence>
<dbReference type="SUPFAM" id="SSF103473">
    <property type="entry name" value="MFS general substrate transporter"/>
    <property type="match status" value="1"/>
</dbReference>
<comment type="subcellular location">
    <subcellularLocation>
        <location evidence="1">Cell membrane</location>
        <topology evidence="1">Multi-pass membrane protein</topology>
    </subcellularLocation>
</comment>
<feature type="transmembrane region" description="Helical" evidence="7">
    <location>
        <begin position="225"/>
        <end position="248"/>
    </location>
</feature>
<evidence type="ECO:0000256" key="7">
    <source>
        <dbReference type="SAM" id="Phobius"/>
    </source>
</evidence>
<name>A0A2S6GKA0_9PSEU</name>
<dbReference type="Pfam" id="PF07690">
    <property type="entry name" value="MFS_1"/>
    <property type="match status" value="1"/>
</dbReference>
<keyword evidence="2" id="KW-0813">Transport</keyword>
<feature type="transmembrane region" description="Helical" evidence="7">
    <location>
        <begin position="268"/>
        <end position="292"/>
    </location>
</feature>
<feature type="transmembrane region" description="Helical" evidence="7">
    <location>
        <begin position="327"/>
        <end position="346"/>
    </location>
</feature>
<organism evidence="9 10">
    <name type="scientific">Actinokineospora auranticolor</name>
    <dbReference type="NCBI Taxonomy" id="155976"/>
    <lineage>
        <taxon>Bacteria</taxon>
        <taxon>Bacillati</taxon>
        <taxon>Actinomycetota</taxon>
        <taxon>Actinomycetes</taxon>
        <taxon>Pseudonocardiales</taxon>
        <taxon>Pseudonocardiaceae</taxon>
        <taxon>Actinokineospora</taxon>
    </lineage>
</organism>
<dbReference type="EMBL" id="PTIX01000013">
    <property type="protein sequence ID" value="PPK65662.1"/>
    <property type="molecule type" value="Genomic_DNA"/>
</dbReference>
<feature type="domain" description="Major facilitator superfamily (MFS) profile" evidence="8">
    <location>
        <begin position="1"/>
        <end position="418"/>
    </location>
</feature>
<dbReference type="PROSITE" id="PS50850">
    <property type="entry name" value="MFS"/>
    <property type="match status" value="1"/>
</dbReference>
<feature type="transmembrane region" description="Helical" evidence="7">
    <location>
        <begin position="169"/>
        <end position="190"/>
    </location>
</feature>
<reference evidence="9 10" key="1">
    <citation type="submission" date="2018-02" db="EMBL/GenBank/DDBJ databases">
        <title>Genomic Encyclopedia of Archaeal and Bacterial Type Strains, Phase II (KMG-II): from individual species to whole genera.</title>
        <authorList>
            <person name="Goeker M."/>
        </authorList>
    </citation>
    <scope>NUCLEOTIDE SEQUENCE [LARGE SCALE GENOMIC DNA]</scope>
    <source>
        <strain evidence="9 10">YU 961-1</strain>
    </source>
</reference>
<keyword evidence="6 7" id="KW-0472">Membrane</keyword>
<protein>
    <submittedName>
        <fullName evidence="9">DHA1 family multidrug resistance protein B-like MFS transporter</fullName>
    </submittedName>
</protein>
<proteinExistence type="predicted"/>
<dbReference type="InterPro" id="IPR036259">
    <property type="entry name" value="MFS_trans_sf"/>
</dbReference>
<feature type="transmembrane region" description="Helical" evidence="7">
    <location>
        <begin position="104"/>
        <end position="123"/>
    </location>
</feature>
<dbReference type="InterPro" id="IPR020846">
    <property type="entry name" value="MFS_dom"/>
</dbReference>